<reference evidence="7" key="1">
    <citation type="journal article" date="2015" name="PeerJ">
        <title>First genomic representation of candidate bacterial phylum KSB3 points to enhanced environmental sensing as a trigger of wastewater bulking.</title>
        <authorList>
            <person name="Sekiguchi Y."/>
            <person name="Ohashi A."/>
            <person name="Parks D.H."/>
            <person name="Yamauchi T."/>
            <person name="Tyson G.W."/>
            <person name="Hugenholtz P."/>
        </authorList>
    </citation>
    <scope>NUCLEOTIDE SEQUENCE [LARGE SCALE GENOMIC DNA]</scope>
</reference>
<keyword evidence="4" id="KW-0408">Iron</keyword>
<evidence type="ECO:0000313" key="7">
    <source>
        <dbReference type="EMBL" id="GAK61258.1"/>
    </source>
</evidence>
<evidence type="ECO:0000256" key="3">
    <source>
        <dbReference type="ARBA" id="ARBA00023002"/>
    </source>
</evidence>
<dbReference type="EMBL" id="DF820478">
    <property type="protein sequence ID" value="GAK61258.1"/>
    <property type="molecule type" value="Genomic_DNA"/>
</dbReference>
<dbReference type="Gene3D" id="3.10.20.30">
    <property type="match status" value="1"/>
</dbReference>
<dbReference type="Pfam" id="PF00111">
    <property type="entry name" value="Fer2"/>
    <property type="match status" value="1"/>
</dbReference>
<keyword evidence="8" id="KW-1185">Reference proteome</keyword>
<dbReference type="SUPFAM" id="SSF47741">
    <property type="entry name" value="CO dehydrogenase ISP C-domain like"/>
    <property type="match status" value="1"/>
</dbReference>
<dbReference type="SUPFAM" id="SSF54292">
    <property type="entry name" value="2Fe-2S ferredoxin-like"/>
    <property type="match status" value="1"/>
</dbReference>
<dbReference type="InterPro" id="IPR012675">
    <property type="entry name" value="Beta-grasp_dom_sf"/>
</dbReference>
<accession>A0A081C9K3</accession>
<dbReference type="STRING" id="1499967.U27_01158"/>
<evidence type="ECO:0000256" key="5">
    <source>
        <dbReference type="ARBA" id="ARBA00023014"/>
    </source>
</evidence>
<dbReference type="GO" id="GO:0051537">
    <property type="term" value="F:2 iron, 2 sulfur cluster binding"/>
    <property type="evidence" value="ECO:0007669"/>
    <property type="project" value="UniProtKB-KW"/>
</dbReference>
<evidence type="ECO:0000256" key="4">
    <source>
        <dbReference type="ARBA" id="ARBA00023004"/>
    </source>
</evidence>
<dbReference type="eggNOG" id="COG2080">
    <property type="taxonomic scope" value="Bacteria"/>
</dbReference>
<dbReference type="PROSITE" id="PS00197">
    <property type="entry name" value="2FE2S_FER_1"/>
    <property type="match status" value="1"/>
</dbReference>
<protein>
    <submittedName>
        <fullName evidence="7">Putative dehydrogenase, 2Fe-2S ferredoxin-like subunit, small chain</fullName>
    </submittedName>
</protein>
<dbReference type="AlphaFoldDB" id="A0A081C9K3"/>
<gene>
    <name evidence="7" type="ORF">U27_01158</name>
</gene>
<dbReference type="InterPro" id="IPR036010">
    <property type="entry name" value="2Fe-2S_ferredoxin-like_sf"/>
</dbReference>
<name>A0A081C9K3_VECG1</name>
<keyword evidence="3" id="KW-0560">Oxidoreductase</keyword>
<keyword evidence="5" id="KW-0411">Iron-sulfur</keyword>
<dbReference type="HOGENOM" id="CLU_052511_3_0_0"/>
<feature type="domain" description="2Fe-2S ferredoxin-type" evidence="6">
    <location>
        <begin position="3"/>
        <end position="79"/>
    </location>
</feature>
<keyword evidence="1" id="KW-0001">2Fe-2S</keyword>
<evidence type="ECO:0000313" key="8">
    <source>
        <dbReference type="Proteomes" id="UP000030661"/>
    </source>
</evidence>
<dbReference type="GO" id="GO:0046872">
    <property type="term" value="F:metal ion binding"/>
    <property type="evidence" value="ECO:0007669"/>
    <property type="project" value="UniProtKB-KW"/>
</dbReference>
<dbReference type="Gene3D" id="1.10.150.120">
    <property type="entry name" value="[2Fe-2S]-binding domain"/>
    <property type="match status" value="1"/>
</dbReference>
<dbReference type="PROSITE" id="PS51085">
    <property type="entry name" value="2FE2S_FER_2"/>
    <property type="match status" value="1"/>
</dbReference>
<keyword evidence="2" id="KW-0479">Metal-binding</keyword>
<dbReference type="InterPro" id="IPR051452">
    <property type="entry name" value="Diverse_Oxidoreductases"/>
</dbReference>
<organism evidence="7">
    <name type="scientific">Vecturithrix granuli</name>
    <dbReference type="NCBI Taxonomy" id="1499967"/>
    <lineage>
        <taxon>Bacteria</taxon>
        <taxon>Candidatus Moduliflexota</taxon>
        <taxon>Candidatus Vecturitrichia</taxon>
        <taxon>Candidatus Vecturitrichales</taxon>
        <taxon>Candidatus Vecturitrichaceae</taxon>
        <taxon>Candidatus Vecturithrix</taxon>
    </lineage>
</organism>
<dbReference type="CDD" id="cd00207">
    <property type="entry name" value="fer2"/>
    <property type="match status" value="1"/>
</dbReference>
<dbReference type="InterPro" id="IPR002888">
    <property type="entry name" value="2Fe-2S-bd"/>
</dbReference>
<evidence type="ECO:0000256" key="1">
    <source>
        <dbReference type="ARBA" id="ARBA00022714"/>
    </source>
</evidence>
<dbReference type="PANTHER" id="PTHR44379">
    <property type="entry name" value="OXIDOREDUCTASE WITH IRON-SULFUR SUBUNIT"/>
    <property type="match status" value="1"/>
</dbReference>
<proteinExistence type="predicted"/>
<dbReference type="InterPro" id="IPR006058">
    <property type="entry name" value="2Fe2S_fd_BS"/>
</dbReference>
<dbReference type="InterPro" id="IPR001041">
    <property type="entry name" value="2Fe-2S_ferredoxin-type"/>
</dbReference>
<dbReference type="GO" id="GO:0016491">
    <property type="term" value="F:oxidoreductase activity"/>
    <property type="evidence" value="ECO:0007669"/>
    <property type="project" value="UniProtKB-KW"/>
</dbReference>
<evidence type="ECO:0000259" key="6">
    <source>
        <dbReference type="PROSITE" id="PS51085"/>
    </source>
</evidence>
<sequence length="152" mass="16337">MKKTIHFTLNGEDRSVDVASTDTLLEVLRDKLGVKSPKCGCDRGDCGTCTILLNGASVRSCLIFAIEVEGQEVITLEGLSQHGPTPLQQAFIDRSSFQCGFCAPGIILTTTELLAKNPHPTAQEIQEAIAGNLCRCTGYEPIIEAILEASTR</sequence>
<dbReference type="InterPro" id="IPR036884">
    <property type="entry name" value="2Fe-2S-bd_dom_sf"/>
</dbReference>
<dbReference type="PANTHER" id="PTHR44379:SF8">
    <property type="entry name" value="XANTHINE DEHYDROGENASE IRON-SULFUR-BINDING SUBUNIT XDHC-RELATED"/>
    <property type="match status" value="1"/>
</dbReference>
<dbReference type="Pfam" id="PF01799">
    <property type="entry name" value="Fer2_2"/>
    <property type="match status" value="1"/>
</dbReference>
<dbReference type="Proteomes" id="UP000030661">
    <property type="component" value="Unassembled WGS sequence"/>
</dbReference>
<evidence type="ECO:0000256" key="2">
    <source>
        <dbReference type="ARBA" id="ARBA00022723"/>
    </source>
</evidence>